<dbReference type="InParanoid" id="A0A5F4WDH7"/>
<dbReference type="OMA" id="WNPGGRG"/>
<dbReference type="GeneTree" id="ENSGT00940000163244"/>
<reference evidence="2" key="1">
    <citation type="submission" date="2009-03" db="EMBL/GenBank/DDBJ databases">
        <authorList>
            <person name="Warren W."/>
            <person name="Ye L."/>
            <person name="Minx P."/>
            <person name="Worley K."/>
            <person name="Gibbs R."/>
            <person name="Wilson R.K."/>
        </authorList>
    </citation>
    <scope>NUCLEOTIDE SEQUENCE [LARGE SCALE GENOMIC DNA]</scope>
</reference>
<protein>
    <submittedName>
        <fullName evidence="2">Uncharacterized protein</fullName>
    </submittedName>
</protein>
<organism evidence="2 3">
    <name type="scientific">Callithrix jacchus</name>
    <name type="common">White-tufted-ear marmoset</name>
    <name type="synonym">Simia Jacchus</name>
    <dbReference type="NCBI Taxonomy" id="9483"/>
    <lineage>
        <taxon>Eukaryota</taxon>
        <taxon>Metazoa</taxon>
        <taxon>Chordata</taxon>
        <taxon>Craniata</taxon>
        <taxon>Vertebrata</taxon>
        <taxon>Euteleostomi</taxon>
        <taxon>Mammalia</taxon>
        <taxon>Eutheria</taxon>
        <taxon>Euarchontoglires</taxon>
        <taxon>Primates</taxon>
        <taxon>Haplorrhini</taxon>
        <taxon>Platyrrhini</taxon>
        <taxon>Cebidae</taxon>
        <taxon>Callitrichinae</taxon>
        <taxon>Callithrix</taxon>
        <taxon>Callithrix</taxon>
    </lineage>
</organism>
<dbReference type="AlphaFoldDB" id="A0A5F4WDH7"/>
<dbReference type="Ensembl" id="ENSCJAT00000112725.2">
    <property type="protein sequence ID" value="ENSCJAP00000075692.2"/>
    <property type="gene ID" value="ENSCJAG00000069399.2"/>
</dbReference>
<reference evidence="2" key="3">
    <citation type="submission" date="2025-09" db="UniProtKB">
        <authorList>
            <consortium name="Ensembl"/>
        </authorList>
    </citation>
    <scope>IDENTIFICATION</scope>
</reference>
<accession>A0A5F4WDH7</accession>
<name>A0A5F4WDH7_CALJA</name>
<reference evidence="2" key="2">
    <citation type="submission" date="2025-08" db="UniProtKB">
        <authorList>
            <consortium name="Ensembl"/>
        </authorList>
    </citation>
    <scope>IDENTIFICATION</scope>
</reference>
<dbReference type="Proteomes" id="UP000008225">
    <property type="component" value="Chromosome 3"/>
</dbReference>
<feature type="region of interest" description="Disordered" evidence="1">
    <location>
        <begin position="1"/>
        <end position="45"/>
    </location>
</feature>
<evidence type="ECO:0000256" key="1">
    <source>
        <dbReference type="SAM" id="MobiDB-lite"/>
    </source>
</evidence>
<feature type="compositionally biased region" description="Basic residues" evidence="1">
    <location>
        <begin position="24"/>
        <end position="35"/>
    </location>
</feature>
<keyword evidence="3" id="KW-1185">Reference proteome</keyword>
<proteinExistence type="predicted"/>
<evidence type="ECO:0000313" key="2">
    <source>
        <dbReference type="Ensembl" id="ENSCJAP00000075692.2"/>
    </source>
</evidence>
<evidence type="ECO:0000313" key="3">
    <source>
        <dbReference type="Proteomes" id="UP000008225"/>
    </source>
</evidence>
<sequence>YDSLRPGAEAQACNPSNLGGRGRWITRSRDRHHPGQHGETPSLLNTHKKLAGHGGTCLWSQLLGRLRQENCLNPGGGGCGEPRSRHCTPAWVTRAKLCLKKNNNKKIK</sequence>
<dbReference type="Bgee" id="ENSCJAG00000069399">
    <property type="expression patterns" value="Expressed in testis"/>
</dbReference>